<keyword evidence="3" id="KW-0804">Transcription</keyword>
<keyword evidence="8" id="KW-1185">Reference proteome</keyword>
<reference evidence="7" key="1">
    <citation type="submission" date="2022-08" db="EMBL/GenBank/DDBJ databases">
        <title>Mycobacterium kiyosense sp. nov., scotochromogenic slow-glowing species isolated from respiratory specimens.</title>
        <authorList>
            <person name="Fukano H."/>
            <person name="Kazumi Y."/>
            <person name="Sakagami N."/>
            <person name="Ato M."/>
            <person name="Mitarai S."/>
            <person name="Hoshino Y."/>
        </authorList>
    </citation>
    <scope>NUCLEOTIDE SEQUENCE</scope>
    <source>
        <strain evidence="7">1413</strain>
        <strain evidence="6">SRL2020-028</strain>
    </source>
</reference>
<dbReference type="PROSITE" id="PS50977">
    <property type="entry name" value="HTH_TETR_2"/>
    <property type="match status" value="1"/>
</dbReference>
<comment type="caution">
    <text evidence="7">The sequence shown here is derived from an EMBL/GenBank/DDBJ whole genome shotgun (WGS) entry which is preliminary data.</text>
</comment>
<dbReference type="Proteomes" id="UP001165663">
    <property type="component" value="Unassembled WGS sequence"/>
</dbReference>
<evidence type="ECO:0000256" key="2">
    <source>
        <dbReference type="ARBA" id="ARBA00023125"/>
    </source>
</evidence>
<evidence type="ECO:0000313" key="8">
    <source>
        <dbReference type="Proteomes" id="UP001064782"/>
    </source>
</evidence>
<dbReference type="EMBL" id="BRXE01000008">
    <property type="protein sequence ID" value="GLB82106.1"/>
    <property type="molecule type" value="Genomic_DNA"/>
</dbReference>
<evidence type="ECO:0000256" key="3">
    <source>
        <dbReference type="ARBA" id="ARBA00023163"/>
    </source>
</evidence>
<dbReference type="GO" id="GO:0003700">
    <property type="term" value="F:DNA-binding transcription factor activity"/>
    <property type="evidence" value="ECO:0007669"/>
    <property type="project" value="TreeGrafter"/>
</dbReference>
<organism evidence="7 8">
    <name type="scientific">Mycobacterium kiyosense</name>
    <dbReference type="NCBI Taxonomy" id="2871094"/>
    <lineage>
        <taxon>Bacteria</taxon>
        <taxon>Bacillati</taxon>
        <taxon>Actinomycetota</taxon>
        <taxon>Actinomycetes</taxon>
        <taxon>Mycobacteriales</taxon>
        <taxon>Mycobacteriaceae</taxon>
        <taxon>Mycobacterium</taxon>
    </lineage>
</organism>
<proteinExistence type="predicted"/>
<dbReference type="RefSeq" id="WP_236981750.1">
    <property type="nucleotide sequence ID" value="NZ_BRXE01000008.1"/>
</dbReference>
<evidence type="ECO:0000313" key="7">
    <source>
        <dbReference type="EMBL" id="GLD30357.1"/>
    </source>
</evidence>
<feature type="domain" description="HTH tetR-type" evidence="5">
    <location>
        <begin position="18"/>
        <end position="77"/>
    </location>
</feature>
<name>A0A9P3Q639_9MYCO</name>
<evidence type="ECO:0000259" key="5">
    <source>
        <dbReference type="PROSITE" id="PS50977"/>
    </source>
</evidence>
<gene>
    <name evidence="7" type="ORF">Mkiyose1413_22400</name>
    <name evidence="6" type="ORF">SRL2020028_13620</name>
</gene>
<dbReference type="PANTHER" id="PTHR30055">
    <property type="entry name" value="HTH-TYPE TRANSCRIPTIONAL REGULATOR RUTR"/>
    <property type="match status" value="1"/>
</dbReference>
<dbReference type="GeneID" id="83629907"/>
<evidence type="ECO:0000256" key="4">
    <source>
        <dbReference type="PROSITE-ProRule" id="PRU00335"/>
    </source>
</evidence>
<evidence type="ECO:0000313" key="6">
    <source>
        <dbReference type="EMBL" id="GLB82106.1"/>
    </source>
</evidence>
<dbReference type="Pfam" id="PF00440">
    <property type="entry name" value="TetR_N"/>
    <property type="match status" value="1"/>
</dbReference>
<dbReference type="SUPFAM" id="SSF46689">
    <property type="entry name" value="Homeodomain-like"/>
    <property type="match status" value="1"/>
</dbReference>
<keyword evidence="1" id="KW-0805">Transcription regulation</keyword>
<dbReference type="AlphaFoldDB" id="A0A9P3Q639"/>
<dbReference type="InterPro" id="IPR050109">
    <property type="entry name" value="HTH-type_TetR-like_transc_reg"/>
</dbReference>
<keyword evidence="2 4" id="KW-0238">DNA-binding</keyword>
<dbReference type="Gene3D" id="1.10.357.10">
    <property type="entry name" value="Tetracycline Repressor, domain 2"/>
    <property type="match status" value="1"/>
</dbReference>
<dbReference type="EMBL" id="BRZI01000012">
    <property type="protein sequence ID" value="GLD30357.1"/>
    <property type="molecule type" value="Genomic_DNA"/>
</dbReference>
<dbReference type="Proteomes" id="UP001064782">
    <property type="component" value="Unassembled WGS sequence"/>
</dbReference>
<dbReference type="InterPro" id="IPR009057">
    <property type="entry name" value="Homeodomain-like_sf"/>
</dbReference>
<dbReference type="GO" id="GO:0000976">
    <property type="term" value="F:transcription cis-regulatory region binding"/>
    <property type="evidence" value="ECO:0007669"/>
    <property type="project" value="TreeGrafter"/>
</dbReference>
<evidence type="ECO:0000256" key="1">
    <source>
        <dbReference type="ARBA" id="ARBA00023015"/>
    </source>
</evidence>
<dbReference type="PANTHER" id="PTHR30055:SF234">
    <property type="entry name" value="HTH-TYPE TRANSCRIPTIONAL REGULATOR BETI"/>
    <property type="match status" value="1"/>
</dbReference>
<protein>
    <recommendedName>
        <fullName evidence="5">HTH tetR-type domain-containing protein</fullName>
    </recommendedName>
</protein>
<feature type="DNA-binding region" description="H-T-H motif" evidence="4">
    <location>
        <begin position="40"/>
        <end position="59"/>
    </location>
</feature>
<dbReference type="PRINTS" id="PR00455">
    <property type="entry name" value="HTHTETR"/>
</dbReference>
<accession>A0A9P3Q639</accession>
<dbReference type="InterPro" id="IPR001647">
    <property type="entry name" value="HTH_TetR"/>
</dbReference>
<sequence>MAAAPAPRPGSLADAKRRAAVDHILAAARRLVLSRGLDVTMDDLAEVSGASRRTLFRHFAGRDKLIAAAFDAGIVDYRHQLPRYDGDLTSWLRATCESAHRMNATIGPGFFELASRQDLSPELAAAEAKRLEEFRGAMTDISVTLWRAAGGQGDPPPSLSATVCAHLSPHFTAALLIDAGQTWSAAAELAYLAIDAAVRRAVDS</sequence>